<comment type="caution">
    <text evidence="1">The sequence shown here is derived from an EMBL/GenBank/DDBJ whole genome shotgun (WGS) entry which is preliminary data.</text>
</comment>
<name>A0ACC0B3D7_CATRO</name>
<keyword evidence="2" id="KW-1185">Reference proteome</keyword>
<protein>
    <submittedName>
        <fullName evidence="1">Uncharacterized protein</fullName>
    </submittedName>
</protein>
<evidence type="ECO:0000313" key="1">
    <source>
        <dbReference type="EMBL" id="KAI5667151.1"/>
    </source>
</evidence>
<organism evidence="1 2">
    <name type="scientific">Catharanthus roseus</name>
    <name type="common">Madagascar periwinkle</name>
    <name type="synonym">Vinca rosea</name>
    <dbReference type="NCBI Taxonomy" id="4058"/>
    <lineage>
        <taxon>Eukaryota</taxon>
        <taxon>Viridiplantae</taxon>
        <taxon>Streptophyta</taxon>
        <taxon>Embryophyta</taxon>
        <taxon>Tracheophyta</taxon>
        <taxon>Spermatophyta</taxon>
        <taxon>Magnoliopsida</taxon>
        <taxon>eudicotyledons</taxon>
        <taxon>Gunneridae</taxon>
        <taxon>Pentapetalae</taxon>
        <taxon>asterids</taxon>
        <taxon>lamiids</taxon>
        <taxon>Gentianales</taxon>
        <taxon>Apocynaceae</taxon>
        <taxon>Rauvolfioideae</taxon>
        <taxon>Vinceae</taxon>
        <taxon>Catharanthinae</taxon>
        <taxon>Catharanthus</taxon>
    </lineage>
</organism>
<sequence length="191" mass="21349">MVRPTGRRGDEDLGPVTDRIGCVQGCTVTTSSRGVRGRHSTSDLPSTPNPLPVGFHYDTGAPGSSTKPPPVPFRSLPPLPSHLFHTPVPYEAYRYAHPPSHPPPAVYDPYLHAHIGFVKEHDKVRSLYIDREAHKRVDDDVMVMMMIMMTVRMLEMRNSLCFKISGSRNKRPDKACDVPAPTQRKKVKAKD</sequence>
<accession>A0ACC0B3D7</accession>
<gene>
    <name evidence="1" type="ORF">M9H77_17004</name>
</gene>
<proteinExistence type="predicted"/>
<dbReference type="EMBL" id="CM044704">
    <property type="protein sequence ID" value="KAI5667151.1"/>
    <property type="molecule type" value="Genomic_DNA"/>
</dbReference>
<dbReference type="Proteomes" id="UP001060085">
    <property type="component" value="Linkage Group LG04"/>
</dbReference>
<reference evidence="2" key="1">
    <citation type="journal article" date="2023" name="Nat. Plants">
        <title>Single-cell RNA sequencing provides a high-resolution roadmap for understanding the multicellular compartmentation of specialized metabolism.</title>
        <authorList>
            <person name="Sun S."/>
            <person name="Shen X."/>
            <person name="Li Y."/>
            <person name="Li Y."/>
            <person name="Wang S."/>
            <person name="Li R."/>
            <person name="Zhang H."/>
            <person name="Shen G."/>
            <person name="Guo B."/>
            <person name="Wei J."/>
            <person name="Xu J."/>
            <person name="St-Pierre B."/>
            <person name="Chen S."/>
            <person name="Sun C."/>
        </authorList>
    </citation>
    <scope>NUCLEOTIDE SEQUENCE [LARGE SCALE GENOMIC DNA]</scope>
</reference>
<evidence type="ECO:0000313" key="2">
    <source>
        <dbReference type="Proteomes" id="UP001060085"/>
    </source>
</evidence>